<evidence type="ECO:0000256" key="1">
    <source>
        <dbReference type="ARBA" id="ARBA00005272"/>
    </source>
</evidence>
<reference evidence="10 11" key="1">
    <citation type="submission" date="2019-08" db="EMBL/GenBank/DDBJ databases">
        <authorList>
            <person name="Liang Q."/>
        </authorList>
    </citation>
    <scope>NUCLEOTIDE SEQUENCE [LARGE SCALE GENOMIC DNA]</scope>
    <source>
        <strain evidence="10 11">V1718</strain>
    </source>
</reference>
<dbReference type="InterPro" id="IPR023753">
    <property type="entry name" value="FAD/NAD-binding_dom"/>
</dbReference>
<keyword evidence="11" id="KW-1185">Reference proteome</keyword>
<keyword evidence="5" id="KW-0560">Oxidoreductase</keyword>
<evidence type="ECO:0000313" key="11">
    <source>
        <dbReference type="Proteomes" id="UP000321595"/>
    </source>
</evidence>
<dbReference type="Gene3D" id="3.50.50.100">
    <property type="match status" value="1"/>
</dbReference>
<proteinExistence type="inferred from homology"/>
<feature type="domain" description="FAD/NAD(P)-binding" evidence="9">
    <location>
        <begin position="5"/>
        <end position="322"/>
    </location>
</feature>
<keyword evidence="6" id="KW-0520">NAD</keyword>
<dbReference type="PRINTS" id="PR00368">
    <property type="entry name" value="FADPNR"/>
</dbReference>
<dbReference type="KEGG" id="bbae:FRD01_09130"/>
<dbReference type="PANTHER" id="PTHR43706:SF47">
    <property type="entry name" value="EXTERNAL NADH-UBIQUINONE OXIDOREDUCTASE 1, MITOCHONDRIAL-RELATED"/>
    <property type="match status" value="1"/>
</dbReference>
<dbReference type="PRINTS" id="PR00411">
    <property type="entry name" value="PNDRDTASEI"/>
</dbReference>
<comment type="similarity">
    <text evidence="1">Belongs to the NADH dehydrogenase family.</text>
</comment>
<name>A0A5B8XQY1_9DELT</name>
<feature type="transmembrane region" description="Helical" evidence="8">
    <location>
        <begin position="366"/>
        <end position="384"/>
    </location>
</feature>
<keyword evidence="3" id="KW-0285">Flavoprotein</keyword>
<dbReference type="AlphaFoldDB" id="A0A5B8XQY1"/>
<organism evidence="10 11">
    <name type="scientific">Microvenator marinus</name>
    <dbReference type="NCBI Taxonomy" id="2600177"/>
    <lineage>
        <taxon>Bacteria</taxon>
        <taxon>Deltaproteobacteria</taxon>
        <taxon>Bradymonadales</taxon>
        <taxon>Microvenatoraceae</taxon>
        <taxon>Microvenator</taxon>
    </lineage>
</organism>
<evidence type="ECO:0000256" key="3">
    <source>
        <dbReference type="ARBA" id="ARBA00022630"/>
    </source>
</evidence>
<evidence type="ECO:0000256" key="6">
    <source>
        <dbReference type="ARBA" id="ARBA00023027"/>
    </source>
</evidence>
<dbReference type="RefSeq" id="WP_146959083.1">
    <property type="nucleotide sequence ID" value="NZ_CP042467.1"/>
</dbReference>
<protein>
    <recommendedName>
        <fullName evidence="2">NADH:ubiquinone reductase (non-electrogenic)</fullName>
        <ecNumber evidence="2">1.6.5.9</ecNumber>
    </recommendedName>
</protein>
<keyword evidence="8" id="KW-0812">Transmembrane</keyword>
<evidence type="ECO:0000256" key="2">
    <source>
        <dbReference type="ARBA" id="ARBA00012637"/>
    </source>
</evidence>
<gene>
    <name evidence="10" type="ORF">FRD01_09130</name>
</gene>
<sequence>MAEHHVVIIGAGFAGLSAAKSLKSAPVKVTIIDKQNHHLFQPLLYQVATAALSAPDIAAPIRKVLRKQKNATVLLADVEDIDRETKCVKHSKGSIAYDTLIVAAGAANSYFGHDEWRKFAPGLKELSDAFEIRERVLKAYENAELVTDENERTEYLTFVVIGGGPTGVEMAGALKEIATRTMRSNFRNFDPKSARVVLIEGSDRVLGAFPAELSKSAQKQLEDLGVEVVLNTMVKDIDATSVTTSDGHLIKAKTVVWAAGVGGAPLAKKLGVELDRSGRVPVRPDFSLEEAPEIFVIGDLAKATSKDGEEVPALAPAATQAGAHVAEQIVRRLEGKEPEAFQYLDKGMMATIGRSRAVALSGPLKLSGWLAWMAWLFIHLIFLVDFRNRMAVLFEWAWAYVTFQRSARIIVQSDSKSAVKT</sequence>
<dbReference type="InterPro" id="IPR036188">
    <property type="entry name" value="FAD/NAD-bd_sf"/>
</dbReference>
<dbReference type="EC" id="1.6.5.9" evidence="2"/>
<evidence type="ECO:0000313" key="10">
    <source>
        <dbReference type="EMBL" id="QED27398.1"/>
    </source>
</evidence>
<keyword evidence="8" id="KW-0472">Membrane</keyword>
<dbReference type="InterPro" id="IPR045024">
    <property type="entry name" value="NDH-2"/>
</dbReference>
<dbReference type="SUPFAM" id="SSF51905">
    <property type="entry name" value="FAD/NAD(P)-binding domain"/>
    <property type="match status" value="1"/>
</dbReference>
<keyword evidence="4" id="KW-0274">FAD</keyword>
<dbReference type="OrthoDB" id="9781621at2"/>
<keyword evidence="8" id="KW-1133">Transmembrane helix</keyword>
<dbReference type="Pfam" id="PF07992">
    <property type="entry name" value="Pyr_redox_2"/>
    <property type="match status" value="1"/>
</dbReference>
<dbReference type="PANTHER" id="PTHR43706">
    <property type="entry name" value="NADH DEHYDROGENASE"/>
    <property type="match status" value="1"/>
</dbReference>
<evidence type="ECO:0000256" key="4">
    <source>
        <dbReference type="ARBA" id="ARBA00022827"/>
    </source>
</evidence>
<dbReference type="GO" id="GO:0050136">
    <property type="term" value="F:NADH dehydrogenase (quinone) (non-electrogenic) activity"/>
    <property type="evidence" value="ECO:0007669"/>
    <property type="project" value="UniProtKB-EC"/>
</dbReference>
<dbReference type="Proteomes" id="UP000321595">
    <property type="component" value="Chromosome"/>
</dbReference>
<dbReference type="EMBL" id="CP042467">
    <property type="protein sequence ID" value="QED27398.1"/>
    <property type="molecule type" value="Genomic_DNA"/>
</dbReference>
<comment type="catalytic activity">
    <reaction evidence="7">
        <text>a quinone + NADH + H(+) = a quinol + NAD(+)</text>
        <dbReference type="Rhea" id="RHEA:46160"/>
        <dbReference type="ChEBI" id="CHEBI:15378"/>
        <dbReference type="ChEBI" id="CHEBI:24646"/>
        <dbReference type="ChEBI" id="CHEBI:57540"/>
        <dbReference type="ChEBI" id="CHEBI:57945"/>
        <dbReference type="ChEBI" id="CHEBI:132124"/>
        <dbReference type="EC" id="1.6.5.9"/>
    </reaction>
</comment>
<evidence type="ECO:0000256" key="5">
    <source>
        <dbReference type="ARBA" id="ARBA00023002"/>
    </source>
</evidence>
<evidence type="ECO:0000259" key="9">
    <source>
        <dbReference type="Pfam" id="PF07992"/>
    </source>
</evidence>
<evidence type="ECO:0000256" key="8">
    <source>
        <dbReference type="SAM" id="Phobius"/>
    </source>
</evidence>
<accession>A0A5B8XQY1</accession>
<evidence type="ECO:0000256" key="7">
    <source>
        <dbReference type="ARBA" id="ARBA00047599"/>
    </source>
</evidence>